<proteinExistence type="predicted"/>
<protein>
    <recommendedName>
        <fullName evidence="1">F-box domain-containing protein</fullName>
    </recommendedName>
</protein>
<name>A0A9Q8PKY1_PASFU</name>
<dbReference type="RefSeq" id="XP_047768655.1">
    <property type="nucleotide sequence ID" value="XM_047912515.1"/>
</dbReference>
<sequence length="278" mass="30821">MAKKKTSRKPPYKGPDRLTALPSELFEKFGDHLDSTDVLKLRLVNRTIHAKTTKSFSEKFTRSLTIETSSDTKASEMVLRLLGCDVMANTVKVLRLVHSSSSIVDAERDHDFFVEVMGKIRVSLERVSIVGDSSRAQGDTVLSTAPYQLIRALSTSGKSLSILTLSNVGVDHSLLQALFEAQKTSLERLDIEKSMLQGGGLSLLRVFTGDGSRLKRIYLTEVRESAHPMQKVVFAPKNLLKAVRNPITNRFEDYKLQGNTAWFMGTEGVKVGMKAVFG</sequence>
<organism evidence="2 3">
    <name type="scientific">Passalora fulva</name>
    <name type="common">Tomato leaf mold</name>
    <name type="synonym">Cladosporium fulvum</name>
    <dbReference type="NCBI Taxonomy" id="5499"/>
    <lineage>
        <taxon>Eukaryota</taxon>
        <taxon>Fungi</taxon>
        <taxon>Dikarya</taxon>
        <taxon>Ascomycota</taxon>
        <taxon>Pezizomycotina</taxon>
        <taxon>Dothideomycetes</taxon>
        <taxon>Dothideomycetidae</taxon>
        <taxon>Mycosphaerellales</taxon>
        <taxon>Mycosphaerellaceae</taxon>
        <taxon>Fulvia</taxon>
    </lineage>
</organism>
<reference evidence="2" key="1">
    <citation type="submission" date="2021-12" db="EMBL/GenBank/DDBJ databases">
        <authorList>
            <person name="Zaccaron A."/>
            <person name="Stergiopoulos I."/>
        </authorList>
    </citation>
    <scope>NUCLEOTIDE SEQUENCE</scope>
    <source>
        <strain evidence="2">Race5_Kim</strain>
    </source>
</reference>
<keyword evidence="3" id="KW-1185">Reference proteome</keyword>
<dbReference type="EMBL" id="CP090174">
    <property type="protein sequence ID" value="UJO24289.1"/>
    <property type="molecule type" value="Genomic_DNA"/>
</dbReference>
<dbReference type="KEGG" id="ffu:CLAFUR5_13367"/>
<dbReference type="AlphaFoldDB" id="A0A9Q8PKY1"/>
<evidence type="ECO:0000259" key="1">
    <source>
        <dbReference type="PROSITE" id="PS50181"/>
    </source>
</evidence>
<dbReference type="PROSITE" id="PS50181">
    <property type="entry name" value="FBOX"/>
    <property type="match status" value="1"/>
</dbReference>
<gene>
    <name evidence="2" type="ORF">CLAFUR5_13367</name>
</gene>
<evidence type="ECO:0000313" key="2">
    <source>
        <dbReference type="EMBL" id="UJO24289.1"/>
    </source>
</evidence>
<dbReference type="GeneID" id="71993245"/>
<feature type="domain" description="F-box" evidence="1">
    <location>
        <begin position="15"/>
        <end position="63"/>
    </location>
</feature>
<evidence type="ECO:0000313" key="3">
    <source>
        <dbReference type="Proteomes" id="UP000756132"/>
    </source>
</evidence>
<dbReference type="Proteomes" id="UP000756132">
    <property type="component" value="Chromosome 12"/>
</dbReference>
<reference evidence="2" key="2">
    <citation type="journal article" date="2022" name="Microb. Genom.">
        <title>A chromosome-scale genome assembly of the tomato pathogen Cladosporium fulvum reveals a compartmentalized genome architecture and the presence of a dispensable chromosome.</title>
        <authorList>
            <person name="Zaccaron A.Z."/>
            <person name="Chen L.H."/>
            <person name="Samaras A."/>
            <person name="Stergiopoulos I."/>
        </authorList>
    </citation>
    <scope>NUCLEOTIDE SEQUENCE</scope>
    <source>
        <strain evidence="2">Race5_Kim</strain>
    </source>
</reference>
<accession>A0A9Q8PKY1</accession>
<dbReference type="InterPro" id="IPR001810">
    <property type="entry name" value="F-box_dom"/>
</dbReference>